<reference evidence="1" key="1">
    <citation type="submission" date="2020-12" db="EMBL/GenBank/DDBJ databases">
        <title>WGS assembly of Carya illinoinensis cv. Pawnee.</title>
        <authorList>
            <person name="Platts A."/>
            <person name="Shu S."/>
            <person name="Wright S."/>
            <person name="Barry K."/>
            <person name="Edger P."/>
            <person name="Pires J.C."/>
            <person name="Schmutz J."/>
        </authorList>
    </citation>
    <scope>NUCLEOTIDE SEQUENCE</scope>
    <source>
        <tissue evidence="1">Leaf</tissue>
    </source>
</reference>
<dbReference type="Proteomes" id="UP000811609">
    <property type="component" value="Chromosome 15"/>
</dbReference>
<sequence>MQFDTFGFTAAELACKQAEKEQQQRPSAIPGPVSDEIILPVTESIGVKLLLKMGWRHGHSIKDSNANSQYDARREACKAFLAFSSDDSKAQNLSLSRATLKVLQNGLLMMMFCHTKAHLRLIFQLR</sequence>
<dbReference type="GO" id="GO:0005634">
    <property type="term" value="C:nucleus"/>
    <property type="evidence" value="ECO:0007669"/>
    <property type="project" value="TreeGrafter"/>
</dbReference>
<dbReference type="GO" id="GO:0003723">
    <property type="term" value="F:RNA binding"/>
    <property type="evidence" value="ECO:0007669"/>
    <property type="project" value="TreeGrafter"/>
</dbReference>
<protein>
    <recommendedName>
        <fullName evidence="3">G-patch domain-containing protein</fullName>
    </recommendedName>
</protein>
<proteinExistence type="predicted"/>
<keyword evidence="2" id="KW-1185">Reference proteome</keyword>
<gene>
    <name evidence="1" type="ORF">CIPAW_15G123400</name>
</gene>
<dbReference type="AlphaFoldDB" id="A0A8T1NEI7"/>
<accession>A0A8T1NEI7</accession>
<evidence type="ECO:0008006" key="3">
    <source>
        <dbReference type="Google" id="ProtNLM"/>
    </source>
</evidence>
<dbReference type="EMBL" id="CM031823">
    <property type="protein sequence ID" value="KAG6627377.1"/>
    <property type="molecule type" value="Genomic_DNA"/>
</dbReference>
<dbReference type="PANTHER" id="PTHR13384:SF19">
    <property type="entry name" value="G PATCH DOMAIN-CONTAINING PROTEIN 1"/>
    <property type="match status" value="1"/>
</dbReference>
<name>A0A8T1NEI7_CARIL</name>
<comment type="caution">
    <text evidence="1">The sequence shown here is derived from an EMBL/GenBank/DDBJ whole genome shotgun (WGS) entry which is preliminary data.</text>
</comment>
<evidence type="ECO:0000313" key="2">
    <source>
        <dbReference type="Proteomes" id="UP000811609"/>
    </source>
</evidence>
<organism evidence="1 2">
    <name type="scientific">Carya illinoinensis</name>
    <name type="common">Pecan</name>
    <dbReference type="NCBI Taxonomy" id="32201"/>
    <lineage>
        <taxon>Eukaryota</taxon>
        <taxon>Viridiplantae</taxon>
        <taxon>Streptophyta</taxon>
        <taxon>Embryophyta</taxon>
        <taxon>Tracheophyta</taxon>
        <taxon>Spermatophyta</taxon>
        <taxon>Magnoliopsida</taxon>
        <taxon>eudicotyledons</taxon>
        <taxon>Gunneridae</taxon>
        <taxon>Pentapetalae</taxon>
        <taxon>rosids</taxon>
        <taxon>fabids</taxon>
        <taxon>Fagales</taxon>
        <taxon>Juglandaceae</taxon>
        <taxon>Carya</taxon>
    </lineage>
</organism>
<evidence type="ECO:0000313" key="1">
    <source>
        <dbReference type="EMBL" id="KAG6627377.1"/>
    </source>
</evidence>
<dbReference type="PANTHER" id="PTHR13384">
    <property type="entry name" value="G PATCH DOMAIN-CONTAINING PROTEIN 1"/>
    <property type="match status" value="1"/>
</dbReference>